<dbReference type="InterPro" id="IPR012337">
    <property type="entry name" value="RNaseH-like_sf"/>
</dbReference>
<dbReference type="EMBL" id="BGPR01007145">
    <property type="protein sequence ID" value="GBN24602.1"/>
    <property type="molecule type" value="Genomic_DNA"/>
</dbReference>
<proteinExistence type="predicted"/>
<dbReference type="SUPFAM" id="SSF53098">
    <property type="entry name" value="Ribonuclease H-like"/>
    <property type="match status" value="1"/>
</dbReference>
<evidence type="ECO:0008006" key="3">
    <source>
        <dbReference type="Google" id="ProtNLM"/>
    </source>
</evidence>
<sequence>MKSRLKRYNVGTPLERAPLDILAPFPVTTKGNHFVLVLMDYFTKWPEAIPISNQETSSVPEEIVRKWISCFSLSIISFFYLEPTPVRPTKKGVMPIADRWGNIKAIQIYQYDTTHTKASSHSTER</sequence>
<name>A0A4Y2MDS1_ARAVE</name>
<dbReference type="Proteomes" id="UP000499080">
    <property type="component" value="Unassembled WGS sequence"/>
</dbReference>
<dbReference type="Gene3D" id="3.30.420.10">
    <property type="entry name" value="Ribonuclease H-like superfamily/Ribonuclease H"/>
    <property type="match status" value="1"/>
</dbReference>
<dbReference type="OrthoDB" id="413122at2759"/>
<evidence type="ECO:0000313" key="1">
    <source>
        <dbReference type="EMBL" id="GBN24602.1"/>
    </source>
</evidence>
<organism evidence="1 2">
    <name type="scientific">Araneus ventricosus</name>
    <name type="common">Orbweaver spider</name>
    <name type="synonym">Epeira ventricosa</name>
    <dbReference type="NCBI Taxonomy" id="182803"/>
    <lineage>
        <taxon>Eukaryota</taxon>
        <taxon>Metazoa</taxon>
        <taxon>Ecdysozoa</taxon>
        <taxon>Arthropoda</taxon>
        <taxon>Chelicerata</taxon>
        <taxon>Arachnida</taxon>
        <taxon>Araneae</taxon>
        <taxon>Araneomorphae</taxon>
        <taxon>Entelegynae</taxon>
        <taxon>Araneoidea</taxon>
        <taxon>Araneidae</taxon>
        <taxon>Araneus</taxon>
    </lineage>
</organism>
<dbReference type="AlphaFoldDB" id="A0A4Y2MDS1"/>
<accession>A0A4Y2MDS1</accession>
<dbReference type="GO" id="GO:0003676">
    <property type="term" value="F:nucleic acid binding"/>
    <property type="evidence" value="ECO:0007669"/>
    <property type="project" value="InterPro"/>
</dbReference>
<comment type="caution">
    <text evidence="1">The sequence shown here is derived from an EMBL/GenBank/DDBJ whole genome shotgun (WGS) entry which is preliminary data.</text>
</comment>
<keyword evidence="2" id="KW-1185">Reference proteome</keyword>
<gene>
    <name evidence="1" type="ORF">AVEN_249575_1</name>
</gene>
<evidence type="ECO:0000313" key="2">
    <source>
        <dbReference type="Proteomes" id="UP000499080"/>
    </source>
</evidence>
<protein>
    <recommendedName>
        <fullName evidence="3">Integrase catalytic domain-containing protein</fullName>
    </recommendedName>
</protein>
<dbReference type="InterPro" id="IPR036397">
    <property type="entry name" value="RNaseH_sf"/>
</dbReference>
<reference evidence="1 2" key="1">
    <citation type="journal article" date="2019" name="Sci. Rep.">
        <title>Orb-weaving spider Araneus ventricosus genome elucidates the spidroin gene catalogue.</title>
        <authorList>
            <person name="Kono N."/>
            <person name="Nakamura H."/>
            <person name="Ohtoshi R."/>
            <person name="Moran D.A.P."/>
            <person name="Shinohara A."/>
            <person name="Yoshida Y."/>
            <person name="Fujiwara M."/>
            <person name="Mori M."/>
            <person name="Tomita M."/>
            <person name="Arakawa K."/>
        </authorList>
    </citation>
    <scope>NUCLEOTIDE SEQUENCE [LARGE SCALE GENOMIC DNA]</scope>
</reference>